<dbReference type="PROSITE" id="PS50174">
    <property type="entry name" value="G_PATCH"/>
    <property type="match status" value="1"/>
</dbReference>
<dbReference type="PANTHER" id="PTHR21032">
    <property type="entry name" value="G PATCH DOMAIN-CONTAINING PROTEIN 11"/>
    <property type="match status" value="1"/>
</dbReference>
<gene>
    <name evidence="3" type="ORF">BDA99DRAFT_502965</name>
</gene>
<dbReference type="GO" id="GO:0000776">
    <property type="term" value="C:kinetochore"/>
    <property type="evidence" value="ECO:0007669"/>
    <property type="project" value="TreeGrafter"/>
</dbReference>
<feature type="compositionally biased region" description="Basic and acidic residues" evidence="1">
    <location>
        <begin position="39"/>
        <end position="75"/>
    </location>
</feature>
<dbReference type="GO" id="GO:0003676">
    <property type="term" value="F:nucleic acid binding"/>
    <property type="evidence" value="ECO:0007669"/>
    <property type="project" value="InterPro"/>
</dbReference>
<dbReference type="PANTHER" id="PTHR21032:SF0">
    <property type="entry name" value="G PATCH DOMAIN-CONTAINING PROTEIN 11"/>
    <property type="match status" value="1"/>
</dbReference>
<evidence type="ECO:0000259" key="2">
    <source>
        <dbReference type="PROSITE" id="PS50174"/>
    </source>
</evidence>
<dbReference type="SMART" id="SM01173">
    <property type="entry name" value="DUF4187"/>
    <property type="match status" value="1"/>
</dbReference>
<dbReference type="SMART" id="SM00443">
    <property type="entry name" value="G_patch"/>
    <property type="match status" value="1"/>
</dbReference>
<accession>A0AAD5PG88</accession>
<comment type="caution">
    <text evidence="3">The sequence shown here is derived from an EMBL/GenBank/DDBJ whole genome shotgun (WGS) entry which is preliminary data.</text>
</comment>
<sequence length="285" mass="33516">MSESEEEDYMSAKFLEEAADYEKKARKETATYSQRRQRHLNDQKQKGYIKSREELQREAREEGMKKNLGDTDNKGMKMLMKMGFKKGMTLGKSGGLEKPLSVELKQGREGLGMAEARKRELEEEEEREMAKRPRMDPDEYRELMANKAKENKLHRRSTAAAVIIERLDKENGIESNILWIFCPKDKEEQEQKQEELGENETEEYTRTEQAEDSDEDEEGKEEEEEELPYPKEEVEALRELPLDQRLARLVEYLREKYAYCFWCGAKYNDAKDLAENCPGLDEDDH</sequence>
<evidence type="ECO:0000313" key="3">
    <source>
        <dbReference type="EMBL" id="KAI9268907.1"/>
    </source>
</evidence>
<feature type="region of interest" description="Disordered" evidence="1">
    <location>
        <begin position="23"/>
        <end position="75"/>
    </location>
</feature>
<dbReference type="InterPro" id="IPR000467">
    <property type="entry name" value="G_patch_dom"/>
</dbReference>
<feature type="compositionally biased region" description="Basic and acidic residues" evidence="1">
    <location>
        <begin position="128"/>
        <end position="140"/>
    </location>
</feature>
<dbReference type="Pfam" id="PF01585">
    <property type="entry name" value="G-patch"/>
    <property type="match status" value="1"/>
</dbReference>
<evidence type="ECO:0000256" key="1">
    <source>
        <dbReference type="SAM" id="MobiDB-lite"/>
    </source>
</evidence>
<feature type="domain" description="G-patch" evidence="2">
    <location>
        <begin position="71"/>
        <end position="116"/>
    </location>
</feature>
<feature type="region of interest" description="Disordered" evidence="1">
    <location>
        <begin position="188"/>
        <end position="236"/>
    </location>
</feature>
<proteinExistence type="predicted"/>
<dbReference type="AlphaFoldDB" id="A0AAD5PG88"/>
<feature type="compositionally biased region" description="Acidic residues" evidence="1">
    <location>
        <begin position="210"/>
        <end position="227"/>
    </location>
</feature>
<keyword evidence="4" id="KW-1185">Reference proteome</keyword>
<protein>
    <recommendedName>
        <fullName evidence="2">G-patch domain-containing protein</fullName>
    </recommendedName>
</protein>
<dbReference type="InterPro" id="IPR025239">
    <property type="entry name" value="DUF4187"/>
</dbReference>
<reference evidence="3" key="2">
    <citation type="submission" date="2023-02" db="EMBL/GenBank/DDBJ databases">
        <authorList>
            <consortium name="DOE Joint Genome Institute"/>
            <person name="Mondo S.J."/>
            <person name="Chang Y."/>
            <person name="Wang Y."/>
            <person name="Ahrendt S."/>
            <person name="Andreopoulos W."/>
            <person name="Barry K."/>
            <person name="Beard J."/>
            <person name="Benny G.L."/>
            <person name="Blankenship S."/>
            <person name="Bonito G."/>
            <person name="Cuomo C."/>
            <person name="Desiro A."/>
            <person name="Gervers K.A."/>
            <person name="Hundley H."/>
            <person name="Kuo A."/>
            <person name="LaButti K."/>
            <person name="Lang B.F."/>
            <person name="Lipzen A."/>
            <person name="O'Donnell K."/>
            <person name="Pangilinan J."/>
            <person name="Reynolds N."/>
            <person name="Sandor L."/>
            <person name="Smith M.W."/>
            <person name="Tsang A."/>
            <person name="Grigoriev I.V."/>
            <person name="Stajich J.E."/>
            <person name="Spatafora J.W."/>
        </authorList>
    </citation>
    <scope>NUCLEOTIDE SEQUENCE</scope>
    <source>
        <strain evidence="3">RSA 2281</strain>
    </source>
</reference>
<dbReference type="InterPro" id="IPR039249">
    <property type="entry name" value="GPATCH11"/>
</dbReference>
<name>A0AAD5PG88_9FUNG</name>
<evidence type="ECO:0000313" key="4">
    <source>
        <dbReference type="Proteomes" id="UP001209540"/>
    </source>
</evidence>
<dbReference type="Proteomes" id="UP001209540">
    <property type="component" value="Unassembled WGS sequence"/>
</dbReference>
<reference evidence="3" key="1">
    <citation type="journal article" date="2022" name="IScience">
        <title>Evolution of zygomycete secretomes and the origins of terrestrial fungal ecologies.</title>
        <authorList>
            <person name="Chang Y."/>
            <person name="Wang Y."/>
            <person name="Mondo S."/>
            <person name="Ahrendt S."/>
            <person name="Andreopoulos W."/>
            <person name="Barry K."/>
            <person name="Beard J."/>
            <person name="Benny G.L."/>
            <person name="Blankenship S."/>
            <person name="Bonito G."/>
            <person name="Cuomo C."/>
            <person name="Desiro A."/>
            <person name="Gervers K.A."/>
            <person name="Hundley H."/>
            <person name="Kuo A."/>
            <person name="LaButti K."/>
            <person name="Lang B.F."/>
            <person name="Lipzen A."/>
            <person name="O'Donnell K."/>
            <person name="Pangilinan J."/>
            <person name="Reynolds N."/>
            <person name="Sandor L."/>
            <person name="Smith M.E."/>
            <person name="Tsang A."/>
            <person name="Grigoriev I.V."/>
            <person name="Stajich J.E."/>
            <person name="Spatafora J.W."/>
        </authorList>
    </citation>
    <scope>NUCLEOTIDE SEQUENCE</scope>
    <source>
        <strain evidence="3">RSA 2281</strain>
    </source>
</reference>
<organism evidence="3 4">
    <name type="scientific">Phascolomyces articulosus</name>
    <dbReference type="NCBI Taxonomy" id="60185"/>
    <lineage>
        <taxon>Eukaryota</taxon>
        <taxon>Fungi</taxon>
        <taxon>Fungi incertae sedis</taxon>
        <taxon>Mucoromycota</taxon>
        <taxon>Mucoromycotina</taxon>
        <taxon>Mucoromycetes</taxon>
        <taxon>Mucorales</taxon>
        <taxon>Lichtheimiaceae</taxon>
        <taxon>Phascolomyces</taxon>
    </lineage>
</organism>
<dbReference type="Pfam" id="PF13821">
    <property type="entry name" value="DUF4187"/>
    <property type="match status" value="1"/>
</dbReference>
<feature type="region of interest" description="Disordered" evidence="1">
    <location>
        <begin position="102"/>
        <end position="140"/>
    </location>
</feature>
<dbReference type="EMBL" id="JAIXMP010000008">
    <property type="protein sequence ID" value="KAI9268907.1"/>
    <property type="molecule type" value="Genomic_DNA"/>
</dbReference>